<dbReference type="Gene3D" id="1.10.10.60">
    <property type="entry name" value="Homeodomain-like"/>
    <property type="match status" value="1"/>
</dbReference>
<proteinExistence type="predicted"/>
<dbReference type="InterPro" id="IPR009057">
    <property type="entry name" value="Homeodomain-like_sf"/>
</dbReference>
<reference evidence="5 6" key="1">
    <citation type="submission" date="2024-06" db="EMBL/GenBank/DDBJ databases">
        <title>The Natural Products Discovery Center: Release of the First 8490 Sequenced Strains for Exploring Actinobacteria Biosynthetic Diversity.</title>
        <authorList>
            <person name="Kalkreuter E."/>
            <person name="Kautsar S.A."/>
            <person name="Yang D."/>
            <person name="Bader C.D."/>
            <person name="Teijaro C.N."/>
            <person name="Fluegel L."/>
            <person name="Davis C.M."/>
            <person name="Simpson J.R."/>
            <person name="Lauterbach L."/>
            <person name="Steele A.D."/>
            <person name="Gui C."/>
            <person name="Meng S."/>
            <person name="Li G."/>
            <person name="Viehrig K."/>
            <person name="Ye F."/>
            <person name="Su P."/>
            <person name="Kiefer A.F."/>
            <person name="Nichols A."/>
            <person name="Cepeda A.J."/>
            <person name="Yan W."/>
            <person name="Fan B."/>
            <person name="Jiang Y."/>
            <person name="Adhikari A."/>
            <person name="Zheng C.-J."/>
            <person name="Schuster L."/>
            <person name="Cowan T.M."/>
            <person name="Smanski M.J."/>
            <person name="Chevrette M.G."/>
            <person name="De Carvalho L.P.S."/>
            <person name="Shen B."/>
        </authorList>
    </citation>
    <scope>NUCLEOTIDE SEQUENCE [LARGE SCALE GENOMIC DNA]</scope>
    <source>
        <strain evidence="5 6">NPDC033039</strain>
    </source>
</reference>
<dbReference type="InterPro" id="IPR018060">
    <property type="entry name" value="HTH_AraC"/>
</dbReference>
<evidence type="ECO:0000256" key="3">
    <source>
        <dbReference type="ARBA" id="ARBA00023163"/>
    </source>
</evidence>
<accession>A0ABV2YSD7</accession>
<name>A0ABV2YSD7_9ACTN</name>
<organism evidence="5 6">
    <name type="scientific">Streptomyces catenulae</name>
    <dbReference type="NCBI Taxonomy" id="66875"/>
    <lineage>
        <taxon>Bacteria</taxon>
        <taxon>Bacillati</taxon>
        <taxon>Actinomycetota</taxon>
        <taxon>Actinomycetes</taxon>
        <taxon>Kitasatosporales</taxon>
        <taxon>Streptomycetaceae</taxon>
        <taxon>Streptomyces</taxon>
    </lineage>
</organism>
<keyword evidence="6" id="KW-1185">Reference proteome</keyword>
<dbReference type="SMART" id="SM00342">
    <property type="entry name" value="HTH_ARAC"/>
    <property type="match status" value="1"/>
</dbReference>
<dbReference type="PROSITE" id="PS01124">
    <property type="entry name" value="HTH_ARAC_FAMILY_2"/>
    <property type="match status" value="1"/>
</dbReference>
<dbReference type="SUPFAM" id="SSF46689">
    <property type="entry name" value="Homeodomain-like"/>
    <property type="match status" value="1"/>
</dbReference>
<dbReference type="EMBL" id="JBEZVI010000001">
    <property type="protein sequence ID" value="MEU3708659.1"/>
    <property type="molecule type" value="Genomic_DNA"/>
</dbReference>
<keyword evidence="1" id="KW-0805">Transcription regulation</keyword>
<evidence type="ECO:0000313" key="5">
    <source>
        <dbReference type="EMBL" id="MEU3708659.1"/>
    </source>
</evidence>
<evidence type="ECO:0000259" key="4">
    <source>
        <dbReference type="PROSITE" id="PS01124"/>
    </source>
</evidence>
<sequence length="302" mass="32221">MRRNGQVAGRAAGGIAEVAFPVTPGGPPGVEVTDPAGLAALTGRWGVAAGAPLRPGFHLLVTVGSGELHCSVDLTPCTVAAGGWLWVRPGQVLTFASDPAAARGTVVLFQPGFLDAATAGAAQVERRAWRLPLTPAEPAAGQLRATLEMLEGEYRRLTDLPLEVHVEVVRHLLAVLVLRLSQLPGGVRRERAGGEVFDRFRRAVERDFTRSHRVEDYARALGYSVRTLTRATDAATGCGAKRFLDDRILLEAKRLLVHSDLPSAAIGERLGFPGAALFTRFFRLRAGATPVAFRERARGTAG</sequence>
<evidence type="ECO:0000313" key="6">
    <source>
        <dbReference type="Proteomes" id="UP001550853"/>
    </source>
</evidence>
<evidence type="ECO:0000256" key="1">
    <source>
        <dbReference type="ARBA" id="ARBA00023015"/>
    </source>
</evidence>
<comment type="caution">
    <text evidence="5">The sequence shown here is derived from an EMBL/GenBank/DDBJ whole genome shotgun (WGS) entry which is preliminary data.</text>
</comment>
<protein>
    <submittedName>
        <fullName evidence="5">AraC family transcriptional regulator</fullName>
    </submittedName>
</protein>
<keyword evidence="3" id="KW-0804">Transcription</keyword>
<dbReference type="InterPro" id="IPR050204">
    <property type="entry name" value="AraC_XylS_family_regulators"/>
</dbReference>
<gene>
    <name evidence="5" type="ORF">AB0E61_00985</name>
</gene>
<dbReference type="Proteomes" id="UP001550853">
    <property type="component" value="Unassembled WGS sequence"/>
</dbReference>
<keyword evidence="2" id="KW-0238">DNA-binding</keyword>
<dbReference type="RefSeq" id="WP_030279259.1">
    <property type="nucleotide sequence ID" value="NZ_JBEZVI010000001.1"/>
</dbReference>
<dbReference type="PANTHER" id="PTHR46796">
    <property type="entry name" value="HTH-TYPE TRANSCRIPTIONAL ACTIVATOR RHAS-RELATED"/>
    <property type="match status" value="1"/>
</dbReference>
<evidence type="ECO:0000256" key="2">
    <source>
        <dbReference type="ARBA" id="ARBA00023125"/>
    </source>
</evidence>
<dbReference type="Pfam" id="PF12833">
    <property type="entry name" value="HTH_18"/>
    <property type="match status" value="1"/>
</dbReference>
<feature type="domain" description="HTH araC/xylS-type" evidence="4">
    <location>
        <begin position="198"/>
        <end position="296"/>
    </location>
</feature>